<dbReference type="EMBL" id="JAAZSR010000004">
    <property type="protein sequence ID" value="NKX49140.1"/>
    <property type="molecule type" value="Genomic_DNA"/>
</dbReference>
<dbReference type="Pfam" id="PF01074">
    <property type="entry name" value="Glyco_hydro_38N"/>
    <property type="match status" value="1"/>
</dbReference>
<keyword evidence="3" id="KW-1185">Reference proteome</keyword>
<dbReference type="Gene3D" id="3.20.110.10">
    <property type="entry name" value="Glycoside hydrolase 38, N terminal domain"/>
    <property type="match status" value="1"/>
</dbReference>
<reference evidence="2 3" key="1">
    <citation type="submission" date="2020-04" db="EMBL/GenBank/DDBJ databases">
        <authorList>
            <person name="Liu S."/>
        </authorList>
    </citation>
    <scope>NUCLEOTIDE SEQUENCE [LARGE SCALE GENOMIC DNA]</scope>
    <source>
        <strain evidence="2 3">CGMCC 1.15091</strain>
    </source>
</reference>
<dbReference type="Proteomes" id="UP000523795">
    <property type="component" value="Unassembled WGS sequence"/>
</dbReference>
<dbReference type="InterPro" id="IPR000602">
    <property type="entry name" value="Glyco_hydro_38_N"/>
</dbReference>
<feature type="domain" description="Glycoside hydrolase family 38 N-terminal" evidence="1">
    <location>
        <begin position="35"/>
        <end position="115"/>
    </location>
</feature>
<gene>
    <name evidence="2" type="ORF">HER39_00780</name>
</gene>
<dbReference type="PANTHER" id="PTHR46017:SF1">
    <property type="entry name" value="ALPHA-MANNOSIDASE 2C1"/>
    <property type="match status" value="1"/>
</dbReference>
<comment type="caution">
    <text evidence="2">The sequence shown here is derived from an EMBL/GenBank/DDBJ whole genome shotgun (WGS) entry which is preliminary data.</text>
</comment>
<evidence type="ECO:0000259" key="1">
    <source>
        <dbReference type="Pfam" id="PF01074"/>
    </source>
</evidence>
<dbReference type="InterPro" id="IPR011330">
    <property type="entry name" value="Glyco_hydro/deAcase_b/a-brl"/>
</dbReference>
<organism evidence="2 3">
    <name type="scientific">Arthrobacter deserti</name>
    <dbReference type="NCBI Taxonomy" id="1742687"/>
    <lineage>
        <taxon>Bacteria</taxon>
        <taxon>Bacillati</taxon>
        <taxon>Actinomycetota</taxon>
        <taxon>Actinomycetes</taxon>
        <taxon>Micrococcales</taxon>
        <taxon>Micrococcaceae</taxon>
        <taxon>Arthrobacter</taxon>
    </lineage>
</organism>
<accession>A0ABX1JKX8</accession>
<feature type="non-terminal residue" evidence="2">
    <location>
        <position position="1"/>
    </location>
</feature>
<evidence type="ECO:0000313" key="2">
    <source>
        <dbReference type="EMBL" id="NKX49140.1"/>
    </source>
</evidence>
<dbReference type="PANTHER" id="PTHR46017">
    <property type="entry name" value="ALPHA-MANNOSIDASE 2C1"/>
    <property type="match status" value="1"/>
</dbReference>
<evidence type="ECO:0000313" key="3">
    <source>
        <dbReference type="Proteomes" id="UP000523795"/>
    </source>
</evidence>
<dbReference type="InterPro" id="IPR027291">
    <property type="entry name" value="Glyco_hydro_38_N_sf"/>
</dbReference>
<protein>
    <submittedName>
        <fullName evidence="2">Alpha-mannosidase</fullName>
    </submittedName>
</protein>
<dbReference type="SUPFAM" id="SSF88713">
    <property type="entry name" value="Glycoside hydrolase/deacetylase"/>
    <property type="match status" value="1"/>
</dbReference>
<sequence length="115" mass="12558">LDALDPEDIAGTAAAGRAELSAVLAAPAYASAHRIHAVGHAHIDSAWLWPVRETARKVARTFANVLELMDQEPGFVFAASSAQHYCWLKQHQPALFERVREKVRAGQFVPAGGMW</sequence>
<feature type="non-terminal residue" evidence="2">
    <location>
        <position position="115"/>
    </location>
</feature>
<proteinExistence type="predicted"/>
<name>A0ABX1JKX8_9MICC</name>